<evidence type="ECO:0000313" key="2">
    <source>
        <dbReference type="EMBL" id="KAF2759024.1"/>
    </source>
</evidence>
<keyword evidence="1" id="KW-1133">Transmembrane helix</keyword>
<gene>
    <name evidence="2" type="ORF">EJ05DRAFT_329752</name>
</gene>
<feature type="transmembrane region" description="Helical" evidence="1">
    <location>
        <begin position="115"/>
        <end position="135"/>
    </location>
</feature>
<dbReference type="GeneID" id="54481892"/>
<dbReference type="EMBL" id="ML996570">
    <property type="protein sequence ID" value="KAF2759024.1"/>
    <property type="molecule type" value="Genomic_DNA"/>
</dbReference>
<proteinExistence type="predicted"/>
<feature type="transmembrane region" description="Helical" evidence="1">
    <location>
        <begin position="214"/>
        <end position="238"/>
    </location>
</feature>
<organism evidence="2 3">
    <name type="scientific">Pseudovirgaria hyperparasitica</name>
    <dbReference type="NCBI Taxonomy" id="470096"/>
    <lineage>
        <taxon>Eukaryota</taxon>
        <taxon>Fungi</taxon>
        <taxon>Dikarya</taxon>
        <taxon>Ascomycota</taxon>
        <taxon>Pezizomycotina</taxon>
        <taxon>Dothideomycetes</taxon>
        <taxon>Dothideomycetes incertae sedis</taxon>
        <taxon>Acrospermales</taxon>
        <taxon>Acrospermaceae</taxon>
        <taxon>Pseudovirgaria</taxon>
    </lineage>
</organism>
<feature type="transmembrane region" description="Helical" evidence="1">
    <location>
        <begin position="172"/>
        <end position="193"/>
    </location>
</feature>
<dbReference type="PANTHER" id="PTHR42083:SF1">
    <property type="entry name" value="MARVEL DOMAIN-CONTAINING PROTEIN"/>
    <property type="match status" value="1"/>
</dbReference>
<evidence type="ECO:0008006" key="4">
    <source>
        <dbReference type="Google" id="ProtNLM"/>
    </source>
</evidence>
<dbReference type="RefSeq" id="XP_033601475.1">
    <property type="nucleotide sequence ID" value="XM_033740838.1"/>
</dbReference>
<protein>
    <recommendedName>
        <fullName evidence="4">MARVEL domain-containing protein</fullName>
    </recommendedName>
</protein>
<dbReference type="OrthoDB" id="5363290at2759"/>
<feature type="transmembrane region" description="Helical" evidence="1">
    <location>
        <begin position="147"/>
        <end position="166"/>
    </location>
</feature>
<keyword evidence="1" id="KW-0812">Transmembrane</keyword>
<evidence type="ECO:0000313" key="3">
    <source>
        <dbReference type="Proteomes" id="UP000799437"/>
    </source>
</evidence>
<dbReference type="Proteomes" id="UP000799437">
    <property type="component" value="Unassembled WGS sequence"/>
</dbReference>
<dbReference type="PANTHER" id="PTHR42083">
    <property type="entry name" value="MARVEL DOMAIN-CONTAINING PROTEIN"/>
    <property type="match status" value="1"/>
</dbReference>
<name>A0A6A6WAG5_9PEZI</name>
<evidence type="ECO:0000256" key="1">
    <source>
        <dbReference type="SAM" id="Phobius"/>
    </source>
</evidence>
<dbReference type="AlphaFoldDB" id="A0A6A6WAG5"/>
<keyword evidence="1" id="KW-0472">Membrane</keyword>
<sequence>MGLFGQLKTPLSSAGRARDKARNYAGEKGIPPEAFNRVENVGKKAMKNAGQKAVYGIPGVGPIIFACHMASKPPRRIARYYYHGVDNTTAESKNCGYTLAVQGRWPAVFRMVLRFLQFWAAILVYCFYAIDLYRSGKQNPKFYDSRWMYVVVLATMSCFSSIALGLPYLKPWLYAPLDLFLCICWLVGFGIFGKMYIPEDAEGNGGINRMKKGVWVLLTNMLLWNISAAFGMYGMWLWKKARRPGLPK</sequence>
<reference evidence="2" key="1">
    <citation type="journal article" date="2020" name="Stud. Mycol.">
        <title>101 Dothideomycetes genomes: a test case for predicting lifestyles and emergence of pathogens.</title>
        <authorList>
            <person name="Haridas S."/>
            <person name="Albert R."/>
            <person name="Binder M."/>
            <person name="Bloem J."/>
            <person name="Labutti K."/>
            <person name="Salamov A."/>
            <person name="Andreopoulos B."/>
            <person name="Baker S."/>
            <person name="Barry K."/>
            <person name="Bills G."/>
            <person name="Bluhm B."/>
            <person name="Cannon C."/>
            <person name="Castanera R."/>
            <person name="Culley D."/>
            <person name="Daum C."/>
            <person name="Ezra D."/>
            <person name="Gonzalez J."/>
            <person name="Henrissat B."/>
            <person name="Kuo A."/>
            <person name="Liang C."/>
            <person name="Lipzen A."/>
            <person name="Lutzoni F."/>
            <person name="Magnuson J."/>
            <person name="Mondo S."/>
            <person name="Nolan M."/>
            <person name="Ohm R."/>
            <person name="Pangilinan J."/>
            <person name="Park H.-J."/>
            <person name="Ramirez L."/>
            <person name="Alfaro M."/>
            <person name="Sun H."/>
            <person name="Tritt A."/>
            <person name="Yoshinaga Y."/>
            <person name="Zwiers L.-H."/>
            <person name="Turgeon B."/>
            <person name="Goodwin S."/>
            <person name="Spatafora J."/>
            <person name="Crous P."/>
            <person name="Grigoriev I."/>
        </authorList>
    </citation>
    <scope>NUCLEOTIDE SEQUENCE</scope>
    <source>
        <strain evidence="2">CBS 121739</strain>
    </source>
</reference>
<keyword evidence="3" id="KW-1185">Reference proteome</keyword>
<accession>A0A6A6WAG5</accession>